<evidence type="ECO:0000256" key="3">
    <source>
        <dbReference type="ARBA" id="ARBA00022801"/>
    </source>
</evidence>
<dbReference type="PANTHER" id="PTHR43806">
    <property type="entry name" value="PEPTIDASE S8"/>
    <property type="match status" value="1"/>
</dbReference>
<evidence type="ECO:0000256" key="5">
    <source>
        <dbReference type="SAM" id="MobiDB-lite"/>
    </source>
</evidence>
<dbReference type="GO" id="GO:0006508">
    <property type="term" value="P:proteolysis"/>
    <property type="evidence" value="ECO:0007669"/>
    <property type="project" value="UniProtKB-KW"/>
</dbReference>
<keyword evidence="3" id="KW-0378">Hydrolase</keyword>
<dbReference type="EMBL" id="LGTC01000001">
    <property type="protein sequence ID" value="KNY24777.1"/>
    <property type="molecule type" value="Genomic_DNA"/>
</dbReference>
<evidence type="ECO:0000256" key="4">
    <source>
        <dbReference type="ARBA" id="ARBA00022825"/>
    </source>
</evidence>
<dbReference type="RefSeq" id="WP_036939310.1">
    <property type="nucleotide sequence ID" value="NZ_JQKC01000009.1"/>
</dbReference>
<evidence type="ECO:0000313" key="8">
    <source>
        <dbReference type="Proteomes" id="UP000036923"/>
    </source>
</evidence>
<evidence type="ECO:0000256" key="2">
    <source>
        <dbReference type="ARBA" id="ARBA00022670"/>
    </source>
</evidence>
<keyword evidence="4" id="KW-0720">Serine protease</keyword>
<feature type="compositionally biased region" description="Basic and acidic residues" evidence="5">
    <location>
        <begin position="19"/>
        <end position="30"/>
    </location>
</feature>
<feature type="domain" description="Peptidase S8/S53" evidence="6">
    <location>
        <begin position="270"/>
        <end position="544"/>
    </location>
</feature>
<sequence length="768" mass="87151">MDDIKRPILGNGQEYIAPYDKDSGQLKEDKRPSFDEAKSRLLSELGRIKGDIKRISEDYKLDEIIINLRMNVDYSSKSYYPEALITRSAAEEVGSKKWSKTVVNKKSQRKVKFGKDIFLKISEDKLSEFESLLLQNDVNFSKKFAEDIRNVEEMYFDDHSTIINIFGTDWTEGRIEIVIHPFGKKEKDVINKLLDLIKKNGGDTNKVSIRSYYPGPIFISAYLRRTTLEKILPFNPIRTAHPLEFKGLPKIRGGLTNFTLPRQSNSNMKSNIILGVFDGGINPDIPHLESYVSEFETIKTQKDKDYLQHGIGVVGAALYGDLKKYSSNDILPTPPISVHSFRVFPLSDPKDYDLYEVIDIIEKEVPKNPNIKVYNLSLGPYGPIEDDYISRFTYVIDELSKDNKRWFAIAVGNDGDLPNDDDKRIQAPADAVNNLGVGAFTYDNCNNIIRAPYSCIGDGREGCKVKPDIVAFGGCDKNPFQLIGVDGACKYFAQGTSFASPLVARKAAEIIGRCNMVDPLLARALLIHTAKHPNGKHDKFLGYGALCEDTSEILGCNSNKVTVVYQSTILPSKYAKLNIPFLNNLDYSGKVEIEYTIAIMTPINPKDTEDYTLSCIEDTFYPNINIYTYSYKDPNTGKVGNKKRHKINQRDDIERLLSEGWSESKAPASDSKNSNKYKTEQERRANFKWDTVVKRRLPYARYSALEYPYLVIHAMERQNGVVEKLHYAAVITINYCDYDGNSYEETQQIYNKLEAARVRGVNEIMIHL</sequence>
<reference evidence="8" key="1">
    <citation type="submission" date="2015-07" db="EMBL/GenBank/DDBJ databases">
        <title>Near-Complete Genome Sequence of the Cellulolytic Bacterium Bacteroides (Pseudobacteroides) cellulosolvens ATCC 35603.</title>
        <authorList>
            <person name="Dassa B."/>
            <person name="Utturkar S.M."/>
            <person name="Klingeman D.M."/>
            <person name="Hurt R.A."/>
            <person name="Keller M."/>
            <person name="Xu J."/>
            <person name="Reddy Y.H.K."/>
            <person name="Borovok I."/>
            <person name="Grinberg I.R."/>
            <person name="Lamed R."/>
            <person name="Zhivin O."/>
            <person name="Bayer E.A."/>
            <person name="Brown S.D."/>
        </authorList>
    </citation>
    <scope>NUCLEOTIDE SEQUENCE [LARGE SCALE GENOMIC DNA]</scope>
    <source>
        <strain evidence="8">DSM 2933</strain>
    </source>
</reference>
<evidence type="ECO:0000256" key="1">
    <source>
        <dbReference type="ARBA" id="ARBA00011073"/>
    </source>
</evidence>
<dbReference type="STRING" id="398512.Bccel_0034"/>
<name>A0A0L6JH39_9FIRM</name>
<dbReference type="PATRIC" id="fig|398512.5.peg.39"/>
<dbReference type="SUPFAM" id="SSF52743">
    <property type="entry name" value="Subtilisin-like"/>
    <property type="match status" value="1"/>
</dbReference>
<feature type="region of interest" description="Disordered" evidence="5">
    <location>
        <begin position="1"/>
        <end position="30"/>
    </location>
</feature>
<proteinExistence type="inferred from homology"/>
<comment type="caution">
    <text evidence="7">The sequence shown here is derived from an EMBL/GenBank/DDBJ whole genome shotgun (WGS) entry which is preliminary data.</text>
</comment>
<evidence type="ECO:0000259" key="6">
    <source>
        <dbReference type="Pfam" id="PF00082"/>
    </source>
</evidence>
<dbReference type="OrthoDB" id="9798386at2"/>
<dbReference type="CDD" id="cd04847">
    <property type="entry name" value="Peptidases_S8_Subtilisin_like_2"/>
    <property type="match status" value="1"/>
</dbReference>
<accession>A0A0L6JH39</accession>
<keyword evidence="2" id="KW-0645">Protease</keyword>
<organism evidence="7 8">
    <name type="scientific">Pseudobacteroides cellulosolvens ATCC 35603 = DSM 2933</name>
    <dbReference type="NCBI Taxonomy" id="398512"/>
    <lineage>
        <taxon>Bacteria</taxon>
        <taxon>Bacillati</taxon>
        <taxon>Bacillota</taxon>
        <taxon>Clostridia</taxon>
        <taxon>Eubacteriales</taxon>
        <taxon>Oscillospiraceae</taxon>
        <taxon>Pseudobacteroides</taxon>
    </lineage>
</organism>
<dbReference type="InterPro" id="IPR036852">
    <property type="entry name" value="Peptidase_S8/S53_dom_sf"/>
</dbReference>
<dbReference type="GO" id="GO:0004252">
    <property type="term" value="F:serine-type endopeptidase activity"/>
    <property type="evidence" value="ECO:0007669"/>
    <property type="project" value="InterPro"/>
</dbReference>
<protein>
    <submittedName>
        <fullName evidence="7">Peptidase S8 and S53 subtilisin kexin sedolisin</fullName>
    </submittedName>
</protein>
<dbReference type="PANTHER" id="PTHR43806:SF11">
    <property type="entry name" value="CEREVISIN-RELATED"/>
    <property type="match status" value="1"/>
</dbReference>
<gene>
    <name evidence="7" type="ORF">Bccel_0034</name>
</gene>
<dbReference type="Gene3D" id="3.40.50.200">
    <property type="entry name" value="Peptidase S8/S53 domain"/>
    <property type="match status" value="1"/>
</dbReference>
<evidence type="ECO:0000313" key="7">
    <source>
        <dbReference type="EMBL" id="KNY24777.1"/>
    </source>
</evidence>
<dbReference type="eggNOG" id="COG1404">
    <property type="taxonomic scope" value="Bacteria"/>
</dbReference>
<dbReference type="InterPro" id="IPR000209">
    <property type="entry name" value="Peptidase_S8/S53_dom"/>
</dbReference>
<keyword evidence="8" id="KW-1185">Reference proteome</keyword>
<dbReference type="AlphaFoldDB" id="A0A0L6JH39"/>
<dbReference type="Proteomes" id="UP000036923">
    <property type="component" value="Unassembled WGS sequence"/>
</dbReference>
<dbReference type="InterPro" id="IPR050131">
    <property type="entry name" value="Peptidase_S8_subtilisin-like"/>
</dbReference>
<dbReference type="InterPro" id="IPR034074">
    <property type="entry name" value="Y4bN_pept_dom"/>
</dbReference>
<dbReference type="Pfam" id="PF00082">
    <property type="entry name" value="Peptidase_S8"/>
    <property type="match status" value="1"/>
</dbReference>
<comment type="similarity">
    <text evidence="1">Belongs to the peptidase S8 family.</text>
</comment>